<dbReference type="Pfam" id="PF00072">
    <property type="entry name" value="Response_reg"/>
    <property type="match status" value="1"/>
</dbReference>
<dbReference type="EMBL" id="NBXE01000030">
    <property type="protein sequence ID" value="RFA25669.1"/>
    <property type="molecule type" value="Genomic_DNA"/>
</dbReference>
<name>A0A3E0WAE3_9MICO</name>
<feature type="domain" description="Response regulatory" evidence="3">
    <location>
        <begin position="10"/>
        <end position="125"/>
    </location>
</feature>
<protein>
    <submittedName>
        <fullName evidence="4">LuxR family transcriptional regulator</fullName>
    </submittedName>
</protein>
<dbReference type="InterPro" id="IPR001789">
    <property type="entry name" value="Sig_transdc_resp-reg_receiver"/>
</dbReference>
<reference evidence="4 5" key="1">
    <citation type="submission" date="2017-04" db="EMBL/GenBank/DDBJ databases">
        <title>Comparative genome analysis of Subtercola boreus.</title>
        <authorList>
            <person name="Cho Y.-J."/>
            <person name="Cho A."/>
            <person name="Kim O.-S."/>
            <person name="Lee J.-I."/>
        </authorList>
    </citation>
    <scope>NUCLEOTIDE SEQUENCE [LARGE SCALE GENOMIC DNA]</scope>
    <source>
        <strain evidence="4 5">P28004</strain>
    </source>
</reference>
<dbReference type="PANTHER" id="PTHR43214:SF44">
    <property type="entry name" value="TWO-COMPONENT RESPONSE REGULATOR"/>
    <property type="match status" value="1"/>
</dbReference>
<feature type="modified residue" description="4-aspartylphosphate" evidence="2">
    <location>
        <position position="61"/>
    </location>
</feature>
<dbReference type="PROSITE" id="PS50110">
    <property type="entry name" value="RESPONSE_REGULATORY"/>
    <property type="match status" value="1"/>
</dbReference>
<dbReference type="GO" id="GO:0000160">
    <property type="term" value="P:phosphorelay signal transduction system"/>
    <property type="evidence" value="ECO:0007669"/>
    <property type="project" value="InterPro"/>
</dbReference>
<dbReference type="Proteomes" id="UP000257080">
    <property type="component" value="Unassembled WGS sequence"/>
</dbReference>
<organism evidence="4 5">
    <name type="scientific">Subtercola boreus</name>
    <dbReference type="NCBI Taxonomy" id="120213"/>
    <lineage>
        <taxon>Bacteria</taxon>
        <taxon>Bacillati</taxon>
        <taxon>Actinomycetota</taxon>
        <taxon>Actinomycetes</taxon>
        <taxon>Micrococcales</taxon>
        <taxon>Microbacteriaceae</taxon>
        <taxon>Subtercola</taxon>
    </lineage>
</organism>
<dbReference type="InterPro" id="IPR000792">
    <property type="entry name" value="Tscrpt_reg_LuxR_C"/>
</dbReference>
<evidence type="ECO:0000259" key="3">
    <source>
        <dbReference type="PROSITE" id="PS50110"/>
    </source>
</evidence>
<keyword evidence="2" id="KW-0597">Phosphoprotein</keyword>
<sequence>MAGMAPARIRLAVVDDHRMLLTALSGWIRNAADDIELVAAVSTWPDLLAHPEFPADVVLLDLDLRDGLPISVKLRALGTVGVATVVMSTYSDPGVVREALAAGALGYIVKSERAETIVLAVHAASRGVGFVSPRLVPREGDGAEGPTLSSQEARIMALYSMGESAKRMAAVLHISEHTAKSHLKRIRSKYRLAGIDVSTKVAMRDQAIRKGLILVDG</sequence>
<dbReference type="GO" id="GO:0006355">
    <property type="term" value="P:regulation of DNA-templated transcription"/>
    <property type="evidence" value="ECO:0007669"/>
    <property type="project" value="InterPro"/>
</dbReference>
<dbReference type="SMART" id="SM00448">
    <property type="entry name" value="REC"/>
    <property type="match status" value="1"/>
</dbReference>
<dbReference type="PRINTS" id="PR00038">
    <property type="entry name" value="HTHLUXR"/>
</dbReference>
<gene>
    <name evidence="4" type="ORF">B7R25_13235</name>
</gene>
<proteinExistence type="predicted"/>
<dbReference type="InterPro" id="IPR011006">
    <property type="entry name" value="CheY-like_superfamily"/>
</dbReference>
<comment type="caution">
    <text evidence="4">The sequence shown here is derived from an EMBL/GenBank/DDBJ whole genome shotgun (WGS) entry which is preliminary data.</text>
</comment>
<dbReference type="GO" id="GO:0003677">
    <property type="term" value="F:DNA binding"/>
    <property type="evidence" value="ECO:0007669"/>
    <property type="project" value="UniProtKB-KW"/>
</dbReference>
<evidence type="ECO:0000256" key="2">
    <source>
        <dbReference type="PROSITE-ProRule" id="PRU00169"/>
    </source>
</evidence>
<dbReference type="InterPro" id="IPR039420">
    <property type="entry name" value="WalR-like"/>
</dbReference>
<dbReference type="Pfam" id="PF00196">
    <property type="entry name" value="GerE"/>
    <property type="match status" value="1"/>
</dbReference>
<evidence type="ECO:0000313" key="5">
    <source>
        <dbReference type="Proteomes" id="UP000257080"/>
    </source>
</evidence>
<keyword evidence="1" id="KW-0238">DNA-binding</keyword>
<evidence type="ECO:0000313" key="4">
    <source>
        <dbReference type="EMBL" id="RFA25669.1"/>
    </source>
</evidence>
<dbReference type="SUPFAM" id="SSF52172">
    <property type="entry name" value="CheY-like"/>
    <property type="match status" value="1"/>
</dbReference>
<dbReference type="AlphaFoldDB" id="A0A3E0WAE3"/>
<accession>A0A3E0WAE3</accession>
<dbReference type="Gene3D" id="3.40.50.2300">
    <property type="match status" value="1"/>
</dbReference>
<dbReference type="PANTHER" id="PTHR43214">
    <property type="entry name" value="TWO-COMPONENT RESPONSE REGULATOR"/>
    <property type="match status" value="1"/>
</dbReference>
<dbReference type="InterPro" id="IPR016032">
    <property type="entry name" value="Sig_transdc_resp-reg_C-effctor"/>
</dbReference>
<evidence type="ECO:0000256" key="1">
    <source>
        <dbReference type="ARBA" id="ARBA00023125"/>
    </source>
</evidence>
<dbReference type="SMART" id="SM00421">
    <property type="entry name" value="HTH_LUXR"/>
    <property type="match status" value="1"/>
</dbReference>
<dbReference type="SUPFAM" id="SSF46894">
    <property type="entry name" value="C-terminal effector domain of the bipartite response regulators"/>
    <property type="match status" value="1"/>
</dbReference>